<evidence type="ECO:0000256" key="4">
    <source>
        <dbReference type="ARBA" id="ARBA00023136"/>
    </source>
</evidence>
<dbReference type="InterPro" id="IPR005496">
    <property type="entry name" value="Integral_membrane_TerC"/>
</dbReference>
<feature type="signal peptide" evidence="6">
    <location>
        <begin position="1"/>
        <end position="25"/>
    </location>
</feature>
<comment type="subcellular location">
    <subcellularLocation>
        <location evidence="1">Membrane</location>
        <topology evidence="1">Multi-pass membrane protein</topology>
    </subcellularLocation>
</comment>
<dbReference type="EMBL" id="HBIZ01056743">
    <property type="protein sequence ID" value="CAE0783266.1"/>
    <property type="molecule type" value="Transcribed_RNA"/>
</dbReference>
<dbReference type="Pfam" id="PF03741">
    <property type="entry name" value="TerC"/>
    <property type="match status" value="1"/>
</dbReference>
<feature type="transmembrane region" description="Helical" evidence="5">
    <location>
        <begin position="169"/>
        <end position="192"/>
    </location>
</feature>
<keyword evidence="3 5" id="KW-1133">Transmembrane helix</keyword>
<reference evidence="7" key="1">
    <citation type="submission" date="2021-01" db="EMBL/GenBank/DDBJ databases">
        <authorList>
            <person name="Corre E."/>
            <person name="Pelletier E."/>
            <person name="Niang G."/>
            <person name="Scheremetjew M."/>
            <person name="Finn R."/>
            <person name="Kale V."/>
            <person name="Holt S."/>
            <person name="Cochrane G."/>
            <person name="Meng A."/>
            <person name="Brown T."/>
            <person name="Cohen L."/>
        </authorList>
    </citation>
    <scope>NUCLEOTIDE SEQUENCE</scope>
    <source>
        <strain evidence="7">CCMP645</strain>
    </source>
</reference>
<evidence type="ECO:0000256" key="5">
    <source>
        <dbReference type="SAM" id="Phobius"/>
    </source>
</evidence>
<feature type="transmembrane region" description="Helical" evidence="5">
    <location>
        <begin position="198"/>
        <end position="215"/>
    </location>
</feature>
<feature type="transmembrane region" description="Helical" evidence="5">
    <location>
        <begin position="259"/>
        <end position="284"/>
    </location>
</feature>
<name>A0A7S4C0M4_CHRCT</name>
<feature type="transmembrane region" description="Helical" evidence="5">
    <location>
        <begin position="103"/>
        <end position="125"/>
    </location>
</feature>
<dbReference type="PANTHER" id="PTHR30238">
    <property type="entry name" value="MEMBRANE BOUND PREDICTED REDOX MODULATOR"/>
    <property type="match status" value="1"/>
</dbReference>
<gene>
    <name evidence="7" type="ORF">PCAR00345_LOCUS35969</name>
</gene>
<evidence type="ECO:0000256" key="2">
    <source>
        <dbReference type="ARBA" id="ARBA00022692"/>
    </source>
</evidence>
<accession>A0A7S4C0M4</accession>
<dbReference type="GO" id="GO:0016020">
    <property type="term" value="C:membrane"/>
    <property type="evidence" value="ECO:0007669"/>
    <property type="project" value="UniProtKB-SubCell"/>
</dbReference>
<evidence type="ECO:0000256" key="1">
    <source>
        <dbReference type="ARBA" id="ARBA00004141"/>
    </source>
</evidence>
<feature type="transmembrane region" description="Helical" evidence="5">
    <location>
        <begin position="346"/>
        <end position="365"/>
    </location>
</feature>
<sequence length="381" mass="41970">MAKAQILTAQLRLLLLFYAVTTAVARDSLPMLSSRHTLTSRNGRSGVDGFSDPLLEPLERWQPSLPSMRLGSGRGGSLTSRAELLAARRNADKGSTSLAYKRAIWATIWSFVATAVFGVAVILPLKGGGGCMNFFTAFLVEKSLSVDNLFVFLMLFEYFRVPERYTQRVLKWGILSALVLRGFMIAAGVAVVRRFRPVLLVFALVLVVSAIKMLAPEDETDLVDNPVMKFARRFVKATDKYDGEKFFTIEKGERRATPLFVVLIMIEISDVIFAVDSIPAVVGISQDPLIVYSSNIFALMALRSLYLLLSKSVETLYYLKHAVALILLFVGLKMTAEFFHFEVSSFASLSVIVLLLTGGTAASLLKKKRDSLESEGAKSAV</sequence>
<evidence type="ECO:0000256" key="6">
    <source>
        <dbReference type="SAM" id="SignalP"/>
    </source>
</evidence>
<keyword evidence="6" id="KW-0732">Signal</keyword>
<keyword evidence="2 5" id="KW-0812">Transmembrane</keyword>
<feature type="transmembrane region" description="Helical" evidence="5">
    <location>
        <begin position="290"/>
        <end position="309"/>
    </location>
</feature>
<organism evidence="7">
    <name type="scientific">Chrysotila carterae</name>
    <name type="common">Marine alga</name>
    <name type="synonym">Syracosphaera carterae</name>
    <dbReference type="NCBI Taxonomy" id="13221"/>
    <lineage>
        <taxon>Eukaryota</taxon>
        <taxon>Haptista</taxon>
        <taxon>Haptophyta</taxon>
        <taxon>Prymnesiophyceae</taxon>
        <taxon>Isochrysidales</taxon>
        <taxon>Isochrysidaceae</taxon>
        <taxon>Chrysotila</taxon>
    </lineage>
</organism>
<dbReference type="AlphaFoldDB" id="A0A7S4C0M4"/>
<keyword evidence="4 5" id="KW-0472">Membrane</keyword>
<dbReference type="InterPro" id="IPR022369">
    <property type="entry name" value="Integral_membrane_TerC_rswitch"/>
</dbReference>
<feature type="transmembrane region" description="Helical" evidence="5">
    <location>
        <begin position="316"/>
        <end position="334"/>
    </location>
</feature>
<dbReference type="PANTHER" id="PTHR30238:SF0">
    <property type="entry name" value="THYLAKOID MEMBRANE PROTEIN TERC, CHLOROPLASTIC"/>
    <property type="match status" value="1"/>
</dbReference>
<dbReference type="NCBIfam" id="TIGR03718">
    <property type="entry name" value="R_switched_Alx"/>
    <property type="match status" value="1"/>
</dbReference>
<evidence type="ECO:0000256" key="3">
    <source>
        <dbReference type="ARBA" id="ARBA00022989"/>
    </source>
</evidence>
<proteinExistence type="predicted"/>
<evidence type="ECO:0000313" key="7">
    <source>
        <dbReference type="EMBL" id="CAE0783266.1"/>
    </source>
</evidence>
<protein>
    <submittedName>
        <fullName evidence="7">Uncharacterized protein</fullName>
    </submittedName>
</protein>
<feature type="chain" id="PRO_5031093777" evidence="6">
    <location>
        <begin position="26"/>
        <end position="381"/>
    </location>
</feature>